<organism evidence="1 2">
    <name type="scientific">Streptomyces malaysiensis</name>
    <dbReference type="NCBI Taxonomy" id="92644"/>
    <lineage>
        <taxon>Bacteria</taxon>
        <taxon>Bacillati</taxon>
        <taxon>Actinomycetota</taxon>
        <taxon>Actinomycetes</taxon>
        <taxon>Kitasatosporales</taxon>
        <taxon>Streptomycetaceae</taxon>
        <taxon>Streptomyces</taxon>
        <taxon>Streptomyces violaceusniger group</taxon>
    </lineage>
</organism>
<protein>
    <submittedName>
        <fullName evidence="1">NB-ARC domain-containing protein</fullName>
    </submittedName>
</protein>
<sequence length="149" mass="16516">MFRLLGLHPGPEFGLQAAVALAGSTSTSRSRQLLDYLVGARLLEQTAPDRYQFHDLLRAYAIDQAQHEEPPVERAAALRRVLEWYLHTADAAQGWINPAEDRVTLTPALDDISPLTFSEYDAAVDWAEREDDNLLQAVRTATTDLGSLG</sequence>
<dbReference type="AlphaFoldDB" id="A0A7X5X862"/>
<evidence type="ECO:0000313" key="2">
    <source>
        <dbReference type="Proteomes" id="UP000536624"/>
    </source>
</evidence>
<name>A0A7X5X862_STRMQ</name>
<proteinExistence type="predicted"/>
<dbReference type="Proteomes" id="UP000536624">
    <property type="component" value="Unassembled WGS sequence"/>
</dbReference>
<comment type="caution">
    <text evidence="1">The sequence shown here is derived from an EMBL/GenBank/DDBJ whole genome shotgun (WGS) entry which is preliminary data.</text>
</comment>
<dbReference type="EMBL" id="JAALLH010000001">
    <property type="protein sequence ID" value="NIY68322.1"/>
    <property type="molecule type" value="Genomic_DNA"/>
</dbReference>
<reference evidence="1 2" key="1">
    <citation type="submission" date="2020-02" db="EMBL/GenBank/DDBJ databases">
        <title>Streptomyces malaysiensis DSM14702 (JHCC583434, PFL_A843) Genome sequencing and assembly.</title>
        <authorList>
            <person name="Samborskyy M."/>
        </authorList>
    </citation>
    <scope>NUCLEOTIDE SEQUENCE [LARGE SCALE GENOMIC DNA]</scope>
    <source>
        <strain evidence="1 2">DSM 14702</strain>
    </source>
</reference>
<accession>A0A7X5X862</accession>
<evidence type="ECO:0000313" key="1">
    <source>
        <dbReference type="EMBL" id="NIY68322.1"/>
    </source>
</evidence>
<gene>
    <name evidence="1" type="ORF">SMALB_6410</name>
</gene>